<accession>A0A381TG76</accession>
<evidence type="ECO:0008006" key="2">
    <source>
        <dbReference type="Google" id="ProtNLM"/>
    </source>
</evidence>
<name>A0A381TG76_9ZZZZ</name>
<dbReference type="InterPro" id="IPR014541">
    <property type="entry name" value="Amdntrnsf_FN0238"/>
</dbReference>
<dbReference type="Pfam" id="PF19420">
    <property type="entry name" value="DDAH_eukar"/>
    <property type="match status" value="1"/>
</dbReference>
<sequence length="298" mass="34423">MAEQSTNHILLIEPAEFFSNLETIDTNHFQKINQEEEKDKIFRKALDEFKTFEQTLKDNRIHVTTLKGQTGCPDNIFPNWAVTFEDKTMHLFSMMAENRRLEKLEDHINFLNRVYQTTTDLTEFEKQGLFLEGTSSMVLDRVNKVAYMGLSPRSDEKIACRWAEENDYEIIIFETQGHIGKPIYHTDVLMFIGTDVAVISTNTIKKEYQSTVKNKLSQTHSIIEITRAQILNFCGNCMEIKGDNNDLSLIMSTRAYNAYSGAQKQLLLEHYKKIIHSNLTTIENYGGGSARCMMMELF</sequence>
<proteinExistence type="predicted"/>
<evidence type="ECO:0000313" key="1">
    <source>
        <dbReference type="EMBL" id="SVA14538.1"/>
    </source>
</evidence>
<dbReference type="Gene3D" id="3.75.10.10">
    <property type="entry name" value="L-arginine/glycine Amidinotransferase, Chain A"/>
    <property type="match status" value="1"/>
</dbReference>
<dbReference type="EMBL" id="UINC01004467">
    <property type="protein sequence ID" value="SVA14538.1"/>
    <property type="molecule type" value="Genomic_DNA"/>
</dbReference>
<dbReference type="AlphaFoldDB" id="A0A381TG76"/>
<dbReference type="PANTHER" id="PTHR43224">
    <property type="entry name" value="AMIDINOTRANSFERASE"/>
    <property type="match status" value="1"/>
</dbReference>
<organism evidence="1">
    <name type="scientific">marine metagenome</name>
    <dbReference type="NCBI Taxonomy" id="408172"/>
    <lineage>
        <taxon>unclassified sequences</taxon>
        <taxon>metagenomes</taxon>
        <taxon>ecological metagenomes</taxon>
    </lineage>
</organism>
<dbReference type="PANTHER" id="PTHR43224:SF1">
    <property type="entry name" value="AMIDINOTRANSFERASE"/>
    <property type="match status" value="1"/>
</dbReference>
<reference evidence="1" key="1">
    <citation type="submission" date="2018-05" db="EMBL/GenBank/DDBJ databases">
        <authorList>
            <person name="Lanie J.A."/>
            <person name="Ng W.-L."/>
            <person name="Kazmierczak K.M."/>
            <person name="Andrzejewski T.M."/>
            <person name="Davidsen T.M."/>
            <person name="Wayne K.J."/>
            <person name="Tettelin H."/>
            <person name="Glass J.I."/>
            <person name="Rusch D."/>
            <person name="Podicherti R."/>
            <person name="Tsui H.-C.T."/>
            <person name="Winkler M.E."/>
        </authorList>
    </citation>
    <scope>NUCLEOTIDE SEQUENCE</scope>
</reference>
<protein>
    <recommendedName>
        <fullName evidence="2">Amidinotransferase</fullName>
    </recommendedName>
</protein>
<gene>
    <name evidence="1" type="ORF">METZ01_LOCUS67392</name>
</gene>
<dbReference type="PIRSF" id="PIRSF028188">
    <property type="entry name" value="Amdntrnsf_FN0238"/>
    <property type="match status" value="1"/>
</dbReference>
<dbReference type="SUPFAM" id="SSF55909">
    <property type="entry name" value="Pentein"/>
    <property type="match status" value="1"/>
</dbReference>